<dbReference type="Proteomes" id="UP001168877">
    <property type="component" value="Unassembled WGS sequence"/>
</dbReference>
<dbReference type="Pfam" id="PF00400">
    <property type="entry name" value="WD40"/>
    <property type="match status" value="2"/>
</dbReference>
<feature type="repeat" description="WD" evidence="3">
    <location>
        <begin position="15"/>
        <end position="47"/>
    </location>
</feature>
<keyword evidence="5" id="KW-1185">Reference proteome</keyword>
<protein>
    <submittedName>
        <fullName evidence="4">Uncharacterized protein</fullName>
    </submittedName>
</protein>
<dbReference type="GO" id="GO:1990757">
    <property type="term" value="F:ubiquitin ligase activator activity"/>
    <property type="evidence" value="ECO:0007669"/>
    <property type="project" value="TreeGrafter"/>
</dbReference>
<dbReference type="InterPro" id="IPR001680">
    <property type="entry name" value="WD40_rpt"/>
</dbReference>
<dbReference type="PANTHER" id="PTHR19918:SF56">
    <property type="entry name" value="ANAPHASE-PROMOTING COMPLEX SUBUNIT 4-LIKE WD40 DOMAIN-CONTAINING PROTEIN"/>
    <property type="match status" value="1"/>
</dbReference>
<evidence type="ECO:0000313" key="5">
    <source>
        <dbReference type="Proteomes" id="UP001168877"/>
    </source>
</evidence>
<dbReference type="GO" id="GO:0005680">
    <property type="term" value="C:anaphase-promoting complex"/>
    <property type="evidence" value="ECO:0007669"/>
    <property type="project" value="TreeGrafter"/>
</dbReference>
<dbReference type="EMBL" id="JAUESC010000385">
    <property type="protein sequence ID" value="KAK0579892.1"/>
    <property type="molecule type" value="Genomic_DNA"/>
</dbReference>
<dbReference type="GO" id="GO:1905786">
    <property type="term" value="P:positive regulation of anaphase-promoting complex-dependent catabolic process"/>
    <property type="evidence" value="ECO:0007669"/>
    <property type="project" value="TreeGrafter"/>
</dbReference>
<dbReference type="AlphaFoldDB" id="A0AA39RT53"/>
<sequence>MNNDIKAREHVIDSYSEHQGDVFGLKWSASGQQLASGENDNLVFIWDRSMAASSNLATLWLHRLEDHTAVVRALAWCPFQGNLLASCGGGADKCIRFWNTHTGACLNSVDTSSEVCALLWSKHKSELLSAHRFTENQLTIWKYLLMVKMAELTGHTSRVLFMAQV</sequence>
<proteinExistence type="predicted"/>
<dbReference type="SMART" id="SM00320">
    <property type="entry name" value="WD40"/>
    <property type="match status" value="3"/>
</dbReference>
<dbReference type="SUPFAM" id="SSF50978">
    <property type="entry name" value="WD40 repeat-like"/>
    <property type="match status" value="1"/>
</dbReference>
<dbReference type="InterPro" id="IPR033010">
    <property type="entry name" value="Cdc20/Fizzy"/>
</dbReference>
<comment type="caution">
    <text evidence="4">The sequence shown here is derived from an EMBL/GenBank/DDBJ whole genome shotgun (WGS) entry which is preliminary data.</text>
</comment>
<dbReference type="InterPro" id="IPR036322">
    <property type="entry name" value="WD40_repeat_dom_sf"/>
</dbReference>
<evidence type="ECO:0000256" key="2">
    <source>
        <dbReference type="ARBA" id="ARBA00022737"/>
    </source>
</evidence>
<dbReference type="GO" id="GO:0031145">
    <property type="term" value="P:anaphase-promoting complex-dependent catabolic process"/>
    <property type="evidence" value="ECO:0007669"/>
    <property type="project" value="TreeGrafter"/>
</dbReference>
<dbReference type="PROSITE" id="PS50294">
    <property type="entry name" value="WD_REPEATS_REGION"/>
    <property type="match status" value="1"/>
</dbReference>
<reference evidence="4" key="2">
    <citation type="submission" date="2023-06" db="EMBL/GenBank/DDBJ databases">
        <authorList>
            <person name="Swenson N.G."/>
            <person name="Wegrzyn J.L."/>
            <person name="Mcevoy S.L."/>
        </authorList>
    </citation>
    <scope>NUCLEOTIDE SEQUENCE</scope>
    <source>
        <strain evidence="4">NS2018</strain>
        <tissue evidence="4">Leaf</tissue>
    </source>
</reference>
<dbReference type="Gene3D" id="2.130.10.10">
    <property type="entry name" value="YVTN repeat-like/Quinoprotein amine dehydrogenase"/>
    <property type="match status" value="1"/>
</dbReference>
<name>A0AA39RT53_ACESA</name>
<dbReference type="InterPro" id="IPR015943">
    <property type="entry name" value="WD40/YVTN_repeat-like_dom_sf"/>
</dbReference>
<accession>A0AA39RT53</accession>
<reference evidence="4" key="1">
    <citation type="journal article" date="2022" name="Plant J.">
        <title>Strategies of tolerance reflected in two North American maple genomes.</title>
        <authorList>
            <person name="McEvoy S.L."/>
            <person name="Sezen U.U."/>
            <person name="Trouern-Trend A."/>
            <person name="McMahon S.M."/>
            <person name="Schaberg P.G."/>
            <person name="Yang J."/>
            <person name="Wegrzyn J.L."/>
            <person name="Swenson N.G."/>
        </authorList>
    </citation>
    <scope>NUCLEOTIDE SEQUENCE</scope>
    <source>
        <strain evidence="4">NS2018</strain>
    </source>
</reference>
<organism evidence="4 5">
    <name type="scientific">Acer saccharum</name>
    <name type="common">Sugar maple</name>
    <dbReference type="NCBI Taxonomy" id="4024"/>
    <lineage>
        <taxon>Eukaryota</taxon>
        <taxon>Viridiplantae</taxon>
        <taxon>Streptophyta</taxon>
        <taxon>Embryophyta</taxon>
        <taxon>Tracheophyta</taxon>
        <taxon>Spermatophyta</taxon>
        <taxon>Magnoliopsida</taxon>
        <taxon>eudicotyledons</taxon>
        <taxon>Gunneridae</taxon>
        <taxon>Pentapetalae</taxon>
        <taxon>rosids</taxon>
        <taxon>malvids</taxon>
        <taxon>Sapindales</taxon>
        <taxon>Sapindaceae</taxon>
        <taxon>Hippocastanoideae</taxon>
        <taxon>Acereae</taxon>
        <taxon>Acer</taxon>
    </lineage>
</organism>
<evidence type="ECO:0000256" key="1">
    <source>
        <dbReference type="ARBA" id="ARBA00022574"/>
    </source>
</evidence>
<dbReference type="GO" id="GO:0010997">
    <property type="term" value="F:anaphase-promoting complex binding"/>
    <property type="evidence" value="ECO:0007669"/>
    <property type="project" value="InterPro"/>
</dbReference>
<keyword evidence="1 3" id="KW-0853">WD repeat</keyword>
<dbReference type="PANTHER" id="PTHR19918">
    <property type="entry name" value="CELL DIVISION CYCLE 20 CDC20 FIZZY -RELATED"/>
    <property type="match status" value="1"/>
</dbReference>
<dbReference type="PROSITE" id="PS50082">
    <property type="entry name" value="WD_REPEATS_2"/>
    <property type="match status" value="1"/>
</dbReference>
<gene>
    <name evidence="4" type="ORF">LWI29_033159</name>
</gene>
<evidence type="ECO:0000313" key="4">
    <source>
        <dbReference type="EMBL" id="KAK0579892.1"/>
    </source>
</evidence>
<keyword evidence="2" id="KW-0677">Repeat</keyword>
<evidence type="ECO:0000256" key="3">
    <source>
        <dbReference type="PROSITE-ProRule" id="PRU00221"/>
    </source>
</evidence>